<dbReference type="Pfam" id="PF03280">
    <property type="entry name" value="Lipase_chap"/>
    <property type="match status" value="1"/>
</dbReference>
<keyword evidence="7 16" id="KW-0812">Transmembrane</keyword>
<dbReference type="Proteomes" id="UP000265560">
    <property type="component" value="Chromosome"/>
</dbReference>
<keyword evidence="6 16" id="KW-0997">Cell inner membrane</keyword>
<keyword evidence="12 16" id="KW-0143">Chaperone</keyword>
<reference evidence="18" key="1">
    <citation type="submission" date="2018-09" db="EMBL/GenBank/DDBJ databases">
        <authorList>
            <person name="Zhu H."/>
        </authorList>
    </citation>
    <scope>NUCLEOTIDE SEQUENCE [LARGE SCALE GENOMIC DNA]</scope>
    <source>
        <strain evidence="18">K2W31S-8</strain>
    </source>
</reference>
<comment type="subcellular location">
    <subcellularLocation>
        <location evidence="2">Cell inner membrane</location>
        <topology evidence="2">Single-pass membrane protein</topology>
        <orientation evidence="2">Periplasmic side</orientation>
    </subcellularLocation>
</comment>
<evidence type="ECO:0000256" key="7">
    <source>
        <dbReference type="ARBA" id="ARBA00022692"/>
    </source>
</evidence>
<accession>A0A385Z0Z5</accession>
<evidence type="ECO:0000256" key="11">
    <source>
        <dbReference type="ARBA" id="ARBA00023136"/>
    </source>
</evidence>
<evidence type="ECO:0000256" key="5">
    <source>
        <dbReference type="ARBA" id="ARBA00022475"/>
    </source>
</evidence>
<dbReference type="KEGG" id="pcav:D3880_11060"/>
<dbReference type="GO" id="GO:0016042">
    <property type="term" value="P:lipid catabolic process"/>
    <property type="evidence" value="ECO:0007669"/>
    <property type="project" value="UniProtKB-UniRule"/>
</dbReference>
<dbReference type="GO" id="GO:0051082">
    <property type="term" value="F:unfolded protein binding"/>
    <property type="evidence" value="ECO:0007669"/>
    <property type="project" value="UniProtKB-UniRule"/>
</dbReference>
<keyword evidence="10 16" id="KW-0443">Lipid metabolism</keyword>
<evidence type="ECO:0000256" key="4">
    <source>
        <dbReference type="ARBA" id="ARBA00019692"/>
    </source>
</evidence>
<dbReference type="InterPro" id="IPR004961">
    <property type="entry name" value="Lipase_chaperone"/>
</dbReference>
<dbReference type="RefSeq" id="WP_119893498.1">
    <property type="nucleotide sequence ID" value="NZ_CP032419.1"/>
</dbReference>
<evidence type="ECO:0000256" key="1">
    <source>
        <dbReference type="ARBA" id="ARBA00003280"/>
    </source>
</evidence>
<evidence type="ECO:0000313" key="17">
    <source>
        <dbReference type="EMBL" id="AYC32879.1"/>
    </source>
</evidence>
<evidence type="ECO:0000256" key="16">
    <source>
        <dbReference type="HAMAP-Rule" id="MF_00790"/>
    </source>
</evidence>
<keyword evidence="18" id="KW-1185">Reference proteome</keyword>
<name>A0A385Z0Z5_9PSED</name>
<evidence type="ECO:0000256" key="10">
    <source>
        <dbReference type="ARBA" id="ARBA00023098"/>
    </source>
</evidence>
<dbReference type="GO" id="GO:0005886">
    <property type="term" value="C:plasma membrane"/>
    <property type="evidence" value="ECO:0007669"/>
    <property type="project" value="UniProtKB-SubCell"/>
</dbReference>
<evidence type="ECO:0000256" key="14">
    <source>
        <dbReference type="ARBA" id="ARBA00031542"/>
    </source>
</evidence>
<comment type="similarity">
    <text evidence="3 16">Belongs to the lipase chaperone family.</text>
</comment>
<evidence type="ECO:0000256" key="2">
    <source>
        <dbReference type="ARBA" id="ARBA00004383"/>
    </source>
</evidence>
<gene>
    <name evidence="16" type="primary">lifO</name>
    <name evidence="17" type="ORF">D3880_11060</name>
</gene>
<protein>
    <recommendedName>
        <fullName evidence="4 16">Lipase chaperone</fullName>
    </recommendedName>
    <alternativeName>
        <fullName evidence="16">Lipase activator protein</fullName>
    </alternativeName>
    <alternativeName>
        <fullName evidence="15 16">Lipase foldase</fullName>
    </alternativeName>
    <alternativeName>
        <fullName evidence="13 16">Lipase helper protein</fullName>
    </alternativeName>
    <alternativeName>
        <fullName evidence="14 16">Lipase modulator</fullName>
    </alternativeName>
</protein>
<dbReference type="AlphaFoldDB" id="A0A385Z0Z5"/>
<evidence type="ECO:0000256" key="3">
    <source>
        <dbReference type="ARBA" id="ARBA00010358"/>
    </source>
</evidence>
<keyword evidence="5 16" id="KW-1003">Cell membrane</keyword>
<dbReference type="SUPFAM" id="SSF158855">
    <property type="entry name" value="Lipase chaperone-like"/>
    <property type="match status" value="1"/>
</dbReference>
<organism evidence="17 18">
    <name type="scientific">Pseudomonas cavernae</name>
    <dbReference type="NCBI Taxonomy" id="2320867"/>
    <lineage>
        <taxon>Bacteria</taxon>
        <taxon>Pseudomonadati</taxon>
        <taxon>Pseudomonadota</taxon>
        <taxon>Gammaproteobacteria</taxon>
        <taxon>Pseudomonadales</taxon>
        <taxon>Pseudomonadaceae</taxon>
        <taxon>Pseudomonas</taxon>
    </lineage>
</organism>
<dbReference type="OrthoDB" id="7025807at2"/>
<sequence length="342" mass="38072">MPDQLLLRALAIAGLGGLSIWATLALYPDTPARPSATPAARTTPTPDPRTRHAIVLNSRLRQTPVAELPDSGPLPASLRGARHDVHLQVDERGNLLVEEAILHLFDFYLSGLEEEGIDKVLVRLHRDLAAQLHGVALTQARDLLRRYVDYRIALQDLPKSAGTLAAGALRQRLDALNALRDQYFVPAEYEALFARENVEDDYMLQRLAIAQQPELSLDQQRQAQAELEAQLPVELRETRARVTRQAELYSSARALQESGASAEAIHQLREQALGSAAADRLAELDQQHAAWKQRLSDYAVERNRLHTSGLAPSDLQRAIGELQASRFDELERKRVRALDAEL</sequence>
<comment type="function">
    <text evidence="1 16">May be involved in the folding of the extracellular lipase during its passage through the periplasm.</text>
</comment>
<dbReference type="GO" id="GO:0006457">
    <property type="term" value="P:protein folding"/>
    <property type="evidence" value="ECO:0007669"/>
    <property type="project" value="UniProtKB-UniRule"/>
</dbReference>
<evidence type="ECO:0000256" key="15">
    <source>
        <dbReference type="ARBA" id="ARBA00033028"/>
    </source>
</evidence>
<keyword evidence="11 16" id="KW-0472">Membrane</keyword>
<proteinExistence type="inferred from homology"/>
<keyword evidence="9 16" id="KW-1133">Transmembrane helix</keyword>
<evidence type="ECO:0000256" key="6">
    <source>
        <dbReference type="ARBA" id="ARBA00022519"/>
    </source>
</evidence>
<evidence type="ECO:0000256" key="13">
    <source>
        <dbReference type="ARBA" id="ARBA00030948"/>
    </source>
</evidence>
<keyword evidence="8 16" id="KW-0442">Lipid degradation</keyword>
<evidence type="ECO:0000256" key="12">
    <source>
        <dbReference type="ARBA" id="ARBA00023186"/>
    </source>
</evidence>
<dbReference type="HAMAP" id="MF_00790">
    <property type="entry name" value="Lipase_chap"/>
    <property type="match status" value="1"/>
</dbReference>
<evidence type="ECO:0000256" key="8">
    <source>
        <dbReference type="ARBA" id="ARBA00022963"/>
    </source>
</evidence>
<dbReference type="EMBL" id="CP032419">
    <property type="protein sequence ID" value="AYC32879.1"/>
    <property type="molecule type" value="Genomic_DNA"/>
</dbReference>
<evidence type="ECO:0000256" key="9">
    <source>
        <dbReference type="ARBA" id="ARBA00022989"/>
    </source>
</evidence>
<evidence type="ECO:0000313" key="18">
    <source>
        <dbReference type="Proteomes" id="UP000265560"/>
    </source>
</evidence>